<dbReference type="EMBL" id="MNUI01000034">
    <property type="protein sequence ID" value="OIN89328.1"/>
    <property type="molecule type" value="Genomic_DNA"/>
</dbReference>
<sequence length="109" mass="11354">MAAVSGSAAMVLFLGLGIRPLGPKILAYLASLGIIIGAAIKMSKSILLSLSLTKVFSEAISTLTVLPVPWGSWSSPPTLSTSRFRWSSTDGSNLTREIAFNNLTASSIG</sequence>
<gene>
    <name evidence="1" type="ORF">AUJ59_01815</name>
</gene>
<dbReference type="STRING" id="1805034.AUJ59_01815"/>
<dbReference type="AlphaFoldDB" id="A0A1J4RQL5"/>
<evidence type="ECO:0000313" key="2">
    <source>
        <dbReference type="Proteomes" id="UP000183144"/>
    </source>
</evidence>
<reference evidence="1 2" key="1">
    <citation type="journal article" date="2016" name="Environ. Microbiol.">
        <title>Genomic resolution of a cold subsurface aquifer community provides metabolic insights for novel microbes adapted to high CO concentrations.</title>
        <authorList>
            <person name="Probst A.J."/>
            <person name="Castelle C.J."/>
            <person name="Singh A."/>
            <person name="Brown C.T."/>
            <person name="Anantharaman K."/>
            <person name="Sharon I."/>
            <person name="Hug L.A."/>
            <person name="Burstein D."/>
            <person name="Emerson J.B."/>
            <person name="Thomas B.C."/>
            <person name="Banfield J.F."/>
        </authorList>
    </citation>
    <scope>NUCLEOTIDE SEQUENCE [LARGE SCALE GENOMIC DNA]</scope>
    <source>
        <strain evidence="1">CG1_02_47_37</strain>
    </source>
</reference>
<evidence type="ECO:0000313" key="1">
    <source>
        <dbReference type="EMBL" id="OIN89328.1"/>
    </source>
</evidence>
<dbReference type="Proteomes" id="UP000183144">
    <property type="component" value="Unassembled WGS sequence"/>
</dbReference>
<comment type="caution">
    <text evidence="1">The sequence shown here is derived from an EMBL/GenBank/DDBJ whole genome shotgun (WGS) entry which is preliminary data.</text>
</comment>
<protein>
    <submittedName>
        <fullName evidence="1">Uncharacterized protein</fullName>
    </submittedName>
</protein>
<name>A0A1J4RQL5_9BACT</name>
<accession>A0A1J4RQL5</accession>
<organism evidence="1 2">
    <name type="scientific">Candidatus Beckwithbacteria bacterium CG1_02_47_37</name>
    <dbReference type="NCBI Taxonomy" id="1805034"/>
    <lineage>
        <taxon>Bacteria</taxon>
        <taxon>Candidatus Beckwithiibacteriota</taxon>
    </lineage>
</organism>
<proteinExistence type="predicted"/>